<dbReference type="EMBL" id="JBEPLJ010000006">
    <property type="protein sequence ID" value="MET3585775.1"/>
    <property type="molecule type" value="Genomic_DNA"/>
</dbReference>
<dbReference type="RefSeq" id="WP_247243700.1">
    <property type="nucleotide sequence ID" value="NZ_JALJRA010000006.1"/>
</dbReference>
<evidence type="ECO:0000313" key="2">
    <source>
        <dbReference type="Proteomes" id="UP001549031"/>
    </source>
</evidence>
<accession>A0ABV2H5F2</accession>
<proteinExistence type="predicted"/>
<comment type="caution">
    <text evidence="1">The sequence shown here is derived from an EMBL/GenBank/DDBJ whole genome shotgun (WGS) entry which is preliminary data.</text>
</comment>
<sequence length="104" mass="11576">MSDETHRPADHETASQYFQTFIGETFDDDHRPAEIRHIAEVYKNMISVLDIVFAIGQAVETMPLTSEQRYHFDKMRGPLHSLMEGIGQGVTNLAPAKGEADAGS</sequence>
<dbReference type="Proteomes" id="UP001549031">
    <property type="component" value="Unassembled WGS sequence"/>
</dbReference>
<reference evidence="1 2" key="1">
    <citation type="submission" date="2024-06" db="EMBL/GenBank/DDBJ databases">
        <title>Genomic Encyclopedia of Type Strains, Phase IV (KMG-IV): sequencing the most valuable type-strain genomes for metagenomic binning, comparative biology and taxonomic classification.</title>
        <authorList>
            <person name="Goeker M."/>
        </authorList>
    </citation>
    <scope>NUCLEOTIDE SEQUENCE [LARGE SCALE GENOMIC DNA]</scope>
    <source>
        <strain evidence="1 2">DSM 105042</strain>
    </source>
</reference>
<evidence type="ECO:0000313" key="1">
    <source>
        <dbReference type="EMBL" id="MET3585775.1"/>
    </source>
</evidence>
<keyword evidence="2" id="KW-1185">Reference proteome</keyword>
<gene>
    <name evidence="1" type="ORF">ABID21_001884</name>
</gene>
<protein>
    <submittedName>
        <fullName evidence="1">Uncharacterized protein</fullName>
    </submittedName>
</protein>
<name>A0ABV2H5F2_9HYPH</name>
<organism evidence="1 2">
    <name type="scientific">Pseudorhizobium tarimense</name>
    <dbReference type="NCBI Taxonomy" id="1079109"/>
    <lineage>
        <taxon>Bacteria</taxon>
        <taxon>Pseudomonadati</taxon>
        <taxon>Pseudomonadota</taxon>
        <taxon>Alphaproteobacteria</taxon>
        <taxon>Hyphomicrobiales</taxon>
        <taxon>Rhizobiaceae</taxon>
        <taxon>Rhizobium/Agrobacterium group</taxon>
        <taxon>Pseudorhizobium</taxon>
    </lineage>
</organism>